<proteinExistence type="predicted"/>
<dbReference type="EMBL" id="UZAJ01041973">
    <property type="protein sequence ID" value="VDP21390.1"/>
    <property type="molecule type" value="Genomic_DNA"/>
</dbReference>
<dbReference type="STRING" id="387005.A0A183I6H2"/>
<accession>A0A183I6H2</accession>
<evidence type="ECO:0000313" key="3">
    <source>
        <dbReference type="WBParaSite" id="OFLC_0001534501-mRNA-1"/>
    </source>
</evidence>
<name>A0A183I6H2_9BILA</name>
<gene>
    <name evidence="1" type="ORF">OFLC_LOCUS15334</name>
</gene>
<protein>
    <submittedName>
        <fullName evidence="3">Extensin</fullName>
    </submittedName>
</protein>
<dbReference type="Proteomes" id="UP000267606">
    <property type="component" value="Unassembled WGS sequence"/>
</dbReference>
<sequence>PPPPPPPPPPPIAIPAPVPNFRPSDIVYFDPQPQQLYRNPIPPRTKKRLEIVPPYQAKNSN</sequence>
<reference evidence="1 2" key="2">
    <citation type="submission" date="2018-11" db="EMBL/GenBank/DDBJ databases">
        <authorList>
            <consortium name="Pathogen Informatics"/>
        </authorList>
    </citation>
    <scope>NUCLEOTIDE SEQUENCE [LARGE SCALE GENOMIC DNA]</scope>
</reference>
<organism evidence="3">
    <name type="scientific">Onchocerca flexuosa</name>
    <dbReference type="NCBI Taxonomy" id="387005"/>
    <lineage>
        <taxon>Eukaryota</taxon>
        <taxon>Metazoa</taxon>
        <taxon>Ecdysozoa</taxon>
        <taxon>Nematoda</taxon>
        <taxon>Chromadorea</taxon>
        <taxon>Rhabditida</taxon>
        <taxon>Spirurina</taxon>
        <taxon>Spiruromorpha</taxon>
        <taxon>Filarioidea</taxon>
        <taxon>Onchocercidae</taxon>
        <taxon>Onchocerca</taxon>
    </lineage>
</organism>
<reference evidence="3" key="1">
    <citation type="submission" date="2016-06" db="UniProtKB">
        <authorList>
            <consortium name="WormBaseParasite"/>
        </authorList>
    </citation>
    <scope>IDENTIFICATION</scope>
</reference>
<dbReference type="WBParaSite" id="OFLC_0001534501-mRNA-1">
    <property type="protein sequence ID" value="OFLC_0001534501-mRNA-1"/>
    <property type="gene ID" value="OFLC_0001534501"/>
</dbReference>
<evidence type="ECO:0000313" key="1">
    <source>
        <dbReference type="EMBL" id="VDP21390.1"/>
    </source>
</evidence>
<dbReference type="AlphaFoldDB" id="A0A183I6H2"/>
<evidence type="ECO:0000313" key="2">
    <source>
        <dbReference type="Proteomes" id="UP000267606"/>
    </source>
</evidence>
<keyword evidence="2" id="KW-1185">Reference proteome</keyword>